<evidence type="ECO:0000313" key="2">
    <source>
        <dbReference type="EMBL" id="ATR79662.1"/>
    </source>
</evidence>
<dbReference type="EMBL" id="CP024444">
    <property type="protein sequence ID" value="ATR79662.1"/>
    <property type="molecule type" value="Genomic_DNA"/>
</dbReference>
<dbReference type="RefSeq" id="WP_100271030.1">
    <property type="nucleotide sequence ID" value="NZ_CP024444.1"/>
</dbReference>
<evidence type="ECO:0000256" key="1">
    <source>
        <dbReference type="SAM" id="Phobius"/>
    </source>
</evidence>
<name>A0A2D2LXC2_FAUOS</name>
<keyword evidence="2" id="KW-0614">Plasmid</keyword>
<dbReference type="AlphaFoldDB" id="A0A2D2LXC2"/>
<dbReference type="Proteomes" id="UP000229340">
    <property type="component" value="Plasmid pNP7-1"/>
</dbReference>
<keyword evidence="1" id="KW-0812">Transmembrane</keyword>
<accession>A0A2D2LXC2</accession>
<organism evidence="2 3">
    <name type="scientific">Faucicola osloensis</name>
    <name type="common">Moraxella osloensis</name>
    <dbReference type="NCBI Taxonomy" id="34062"/>
    <lineage>
        <taxon>Bacteria</taxon>
        <taxon>Pseudomonadati</taxon>
        <taxon>Pseudomonadota</taxon>
        <taxon>Gammaproteobacteria</taxon>
        <taxon>Moraxellales</taxon>
        <taxon>Moraxellaceae</taxon>
        <taxon>Faucicola</taxon>
    </lineage>
</organism>
<sequence>MSLDRPLFLRAILSYLLQFFGLVFGEYYTTSICLLEGTYTVYINKGIIIFVDDQINFNRDLYHNPFFYDENYLHQIEQYSDMSFPNIELEMTFAEKTIPEIFKQNRQHYIDKYKNRVAVGKNRESRKRTLEDRTVEILQKKMPYLEEMAKVNRMSIKLLVNQWVEIEYKKFKSGFDDQKKADL</sequence>
<geneLocation type="plasmid" evidence="3">
    <name>pnp7-1</name>
</geneLocation>
<proteinExistence type="predicted"/>
<protein>
    <submittedName>
        <fullName evidence="2">Uncharacterized protein</fullName>
    </submittedName>
</protein>
<feature type="transmembrane region" description="Helical" evidence="1">
    <location>
        <begin position="7"/>
        <end position="28"/>
    </location>
</feature>
<evidence type="ECO:0000313" key="3">
    <source>
        <dbReference type="Proteomes" id="UP000229340"/>
    </source>
</evidence>
<keyword evidence="1" id="KW-0472">Membrane</keyword>
<reference evidence="3" key="1">
    <citation type="submission" date="2017-10" db="EMBL/GenBank/DDBJ databases">
        <title>Complete genome sequence of Moraxella osloensis NP7 isolated from human skin.</title>
        <authorList>
            <person name="Lee K."/>
            <person name="Lim J.Y."/>
            <person name="Hwang I."/>
        </authorList>
    </citation>
    <scope>NUCLEOTIDE SEQUENCE [LARGE SCALE GENOMIC DNA]</scope>
    <source>
        <strain evidence="3">NP7</strain>
        <plasmid evidence="3">pnp7-1</plasmid>
    </source>
</reference>
<gene>
    <name evidence="2" type="ORF">NP7_09865</name>
</gene>
<keyword evidence="1" id="KW-1133">Transmembrane helix</keyword>